<keyword evidence="1" id="KW-1133">Transmembrane helix</keyword>
<dbReference type="InterPro" id="IPR049326">
    <property type="entry name" value="Rhodopsin_dom_fungi"/>
</dbReference>
<feature type="transmembrane region" description="Helical" evidence="1">
    <location>
        <begin position="101"/>
        <end position="123"/>
    </location>
</feature>
<evidence type="ECO:0000313" key="3">
    <source>
        <dbReference type="EMBL" id="KAK4090615.1"/>
    </source>
</evidence>
<evidence type="ECO:0000313" key="5">
    <source>
        <dbReference type="Proteomes" id="UP000245956"/>
    </source>
</evidence>
<evidence type="ECO:0000256" key="1">
    <source>
        <dbReference type="SAM" id="Phobius"/>
    </source>
</evidence>
<feature type="transmembrane region" description="Helical" evidence="1">
    <location>
        <begin position="25"/>
        <end position="47"/>
    </location>
</feature>
<feature type="domain" description="Rhodopsin" evidence="2">
    <location>
        <begin position="47"/>
        <end position="219"/>
    </location>
</feature>
<keyword evidence="1" id="KW-0812">Transmembrane</keyword>
<protein>
    <recommendedName>
        <fullName evidence="2">Rhodopsin domain-containing protein</fullName>
    </recommendedName>
</protein>
<reference evidence="4" key="1">
    <citation type="submission" date="2015-05" db="EMBL/GenBank/DDBJ databases">
        <authorList>
            <person name="Wang D.B."/>
            <person name="Wang M."/>
        </authorList>
    </citation>
    <scope>NUCLEOTIDE SEQUENCE</scope>
    <source>
        <strain evidence="4">36-1</strain>
    </source>
</reference>
<keyword evidence="1" id="KW-0472">Membrane</keyword>
<feature type="transmembrane region" description="Helical" evidence="1">
    <location>
        <begin position="135"/>
        <end position="155"/>
    </location>
</feature>
<organism evidence="4 5">
    <name type="scientific">Purpureocillium lilacinum</name>
    <name type="common">Paecilomyces lilacinus</name>
    <dbReference type="NCBI Taxonomy" id="33203"/>
    <lineage>
        <taxon>Eukaryota</taxon>
        <taxon>Fungi</taxon>
        <taxon>Dikarya</taxon>
        <taxon>Ascomycota</taxon>
        <taxon>Pezizomycotina</taxon>
        <taxon>Sordariomycetes</taxon>
        <taxon>Hypocreomycetidae</taxon>
        <taxon>Hypocreales</taxon>
        <taxon>Ophiocordycipitaceae</taxon>
        <taxon>Purpureocillium</taxon>
    </lineage>
</organism>
<reference evidence="4 5" key="2">
    <citation type="journal article" date="2016" name="Front. Microbiol.">
        <title>Genome and transcriptome sequences reveal the specific parasitism of the nematophagous Purpureocillium lilacinum 36-1.</title>
        <authorList>
            <person name="Xie J."/>
            <person name="Li S."/>
            <person name="Mo C."/>
            <person name="Xiao X."/>
            <person name="Peng D."/>
            <person name="Wang G."/>
            <person name="Xiao Y."/>
        </authorList>
    </citation>
    <scope>NUCLEOTIDE SEQUENCE [LARGE SCALE GENOMIC DNA]</scope>
    <source>
        <strain evidence="4 5">36-1</strain>
    </source>
</reference>
<dbReference type="EMBL" id="LCWV01000042">
    <property type="protein sequence ID" value="PWI64890.1"/>
    <property type="molecule type" value="Genomic_DNA"/>
</dbReference>
<dbReference type="EMBL" id="JAWRVI010000015">
    <property type="protein sequence ID" value="KAK4090615.1"/>
    <property type="molecule type" value="Genomic_DNA"/>
</dbReference>
<gene>
    <name evidence="4" type="ORF">PCL_08437</name>
    <name evidence="3" type="ORF">Purlil1_5287</name>
</gene>
<evidence type="ECO:0000259" key="2">
    <source>
        <dbReference type="Pfam" id="PF20684"/>
    </source>
</evidence>
<comment type="caution">
    <text evidence="4">The sequence shown here is derived from an EMBL/GenBank/DDBJ whole genome shotgun (WGS) entry which is preliminary data.</text>
</comment>
<feature type="transmembrane region" description="Helical" evidence="1">
    <location>
        <begin position="175"/>
        <end position="200"/>
    </location>
</feature>
<reference evidence="3 6" key="4">
    <citation type="journal article" date="2024" name="Microbiol. Resour. Announc.">
        <title>Genome annotations for the ascomycete fungi Trichoderma harzianum, Trichoderma aggressivum, and Purpureocillium lilacinum.</title>
        <authorList>
            <person name="Beijen E.P.W."/>
            <person name="Ohm R.A."/>
        </authorList>
    </citation>
    <scope>NUCLEOTIDE SEQUENCE [LARGE SCALE GENOMIC DNA]</scope>
    <source>
        <strain evidence="3 6">CBS 150709</strain>
    </source>
</reference>
<accession>A0A2U3DRK4</accession>
<dbReference type="PANTHER" id="PTHR39614">
    <property type="entry name" value="INTEGRAL MEMBRANE PROTEIN"/>
    <property type="match status" value="1"/>
</dbReference>
<keyword evidence="6" id="KW-1185">Reference proteome</keyword>
<feature type="transmembrane region" description="Helical" evidence="1">
    <location>
        <begin position="59"/>
        <end position="81"/>
    </location>
</feature>
<dbReference type="AlphaFoldDB" id="A0A2U3DRK4"/>
<dbReference type="PANTHER" id="PTHR39614:SF2">
    <property type="entry name" value="INTEGRAL MEMBRANE PROTEIN"/>
    <property type="match status" value="1"/>
</dbReference>
<dbReference type="Proteomes" id="UP000245956">
    <property type="component" value="Unassembled WGS sequence"/>
</dbReference>
<dbReference type="Proteomes" id="UP001287286">
    <property type="component" value="Unassembled WGS sequence"/>
</dbReference>
<reference evidence="3" key="3">
    <citation type="submission" date="2023-11" db="EMBL/GenBank/DDBJ databases">
        <authorList>
            <person name="Beijen E."/>
            <person name="Ohm R.A."/>
        </authorList>
    </citation>
    <scope>NUCLEOTIDE SEQUENCE</scope>
    <source>
        <strain evidence="3">CBS 150709</strain>
    </source>
</reference>
<evidence type="ECO:0000313" key="6">
    <source>
        <dbReference type="Proteomes" id="UP001287286"/>
    </source>
</evidence>
<proteinExistence type="predicted"/>
<evidence type="ECO:0000313" key="4">
    <source>
        <dbReference type="EMBL" id="PWI64890.1"/>
    </source>
</evidence>
<name>A0A2U3DRK4_PURLI</name>
<dbReference type="Pfam" id="PF20684">
    <property type="entry name" value="Fung_rhodopsin"/>
    <property type="match status" value="1"/>
</dbReference>
<sequence length="293" mass="32034">MFSRHAPYDVHSRFSDIDSDHRGGILWIAALLSMVYSVLSCIVRVYLVHQNPSRDTVALTVATMAGLAQTLIVICQLLSGYGTSISLLDPTSILAIQKLGFVANILFIFTLSLAKLSVVWFLGRLTPNVNLLKSCSALAVACGLWGAAGALSLALRCDLAHPWLVIGVDCPNLWLRWQLVLALDIVIEAALFALSVWLVFNLMMPVEKKLVVVLSFAFRLPWVQCYTLSHLNQARLKAVTDSSSADHDCAVSEIESTGDGVRRVSDDGSQDLFIRESETQERNSGAAEMSLRG</sequence>